<dbReference type="PANTHER" id="PTHR36115">
    <property type="entry name" value="PROLINE-RICH ANTIGEN HOMOLOG-RELATED"/>
    <property type="match status" value="1"/>
</dbReference>
<sequence>MTNFPRATLIRRLAAMLYDTLVAIAIGMVAALAILLVFMVLFQNGQLDTQGHTHLSDWLKSSPLYTHLVQCWVLFWVCVFFMWFWRNGGQTIGMRAWRLRILSTTEQPITYPRVALRMLCALGGLGNLLLLIDWKNRLSLQDRIANTEVVFLSEQANHHRSWRGLNG</sequence>
<evidence type="ECO:0000256" key="1">
    <source>
        <dbReference type="ARBA" id="ARBA00004651"/>
    </source>
</evidence>
<evidence type="ECO:0000313" key="9">
    <source>
        <dbReference type="Proteomes" id="UP001596364"/>
    </source>
</evidence>
<protein>
    <submittedName>
        <fullName evidence="8">RDD family protein</fullName>
    </submittedName>
</protein>
<dbReference type="InterPro" id="IPR051791">
    <property type="entry name" value="Pra-immunoreactive"/>
</dbReference>
<feature type="transmembrane region" description="Helical" evidence="6">
    <location>
        <begin position="64"/>
        <end position="85"/>
    </location>
</feature>
<keyword evidence="3 6" id="KW-0812">Transmembrane</keyword>
<proteinExistence type="predicted"/>
<evidence type="ECO:0000256" key="6">
    <source>
        <dbReference type="SAM" id="Phobius"/>
    </source>
</evidence>
<dbReference type="Proteomes" id="UP001596364">
    <property type="component" value="Unassembled WGS sequence"/>
</dbReference>
<dbReference type="EMBL" id="JBHSUS010000001">
    <property type="protein sequence ID" value="MFC6441075.1"/>
    <property type="molecule type" value="Genomic_DNA"/>
</dbReference>
<comment type="caution">
    <text evidence="8">The sequence shown here is derived from an EMBL/GenBank/DDBJ whole genome shotgun (WGS) entry which is preliminary data.</text>
</comment>
<evidence type="ECO:0000256" key="4">
    <source>
        <dbReference type="ARBA" id="ARBA00022989"/>
    </source>
</evidence>
<evidence type="ECO:0000256" key="2">
    <source>
        <dbReference type="ARBA" id="ARBA00022475"/>
    </source>
</evidence>
<dbReference type="PANTHER" id="PTHR36115:SF10">
    <property type="entry name" value="RDD DOMAIN-CONTAINING PROTEIN"/>
    <property type="match status" value="1"/>
</dbReference>
<accession>A0ABW1XMA9</accession>
<keyword evidence="9" id="KW-1185">Reference proteome</keyword>
<reference evidence="9" key="1">
    <citation type="journal article" date="2019" name="Int. J. Syst. Evol. Microbiol.">
        <title>The Global Catalogue of Microorganisms (GCM) 10K type strain sequencing project: providing services to taxonomists for standard genome sequencing and annotation.</title>
        <authorList>
            <consortium name="The Broad Institute Genomics Platform"/>
            <consortium name="The Broad Institute Genome Sequencing Center for Infectious Disease"/>
            <person name="Wu L."/>
            <person name="Ma J."/>
        </authorList>
    </citation>
    <scope>NUCLEOTIDE SEQUENCE [LARGE SCALE GENOMIC DNA]</scope>
    <source>
        <strain evidence="9">CGMCC 1.16031</strain>
    </source>
</reference>
<keyword evidence="5 6" id="KW-0472">Membrane</keyword>
<organism evidence="8 9">
    <name type="scientific">Pseudobowmanella zhangzhouensis</name>
    <dbReference type="NCBI Taxonomy" id="1537679"/>
    <lineage>
        <taxon>Bacteria</taxon>
        <taxon>Pseudomonadati</taxon>
        <taxon>Pseudomonadota</taxon>
        <taxon>Gammaproteobacteria</taxon>
        <taxon>Alteromonadales</taxon>
        <taxon>Alteromonadaceae</taxon>
    </lineage>
</organism>
<feature type="transmembrane region" description="Helical" evidence="6">
    <location>
        <begin position="21"/>
        <end position="44"/>
    </location>
</feature>
<dbReference type="RefSeq" id="WP_131258587.1">
    <property type="nucleotide sequence ID" value="NZ_JBHSUS010000001.1"/>
</dbReference>
<evidence type="ECO:0000313" key="8">
    <source>
        <dbReference type="EMBL" id="MFC6441075.1"/>
    </source>
</evidence>
<evidence type="ECO:0000256" key="5">
    <source>
        <dbReference type="ARBA" id="ARBA00023136"/>
    </source>
</evidence>
<comment type="subcellular location">
    <subcellularLocation>
        <location evidence="1">Cell membrane</location>
        <topology evidence="1">Multi-pass membrane protein</topology>
    </subcellularLocation>
</comment>
<keyword evidence="2" id="KW-1003">Cell membrane</keyword>
<gene>
    <name evidence="8" type="ORF">ACFP85_13055</name>
</gene>
<dbReference type="Pfam" id="PF06271">
    <property type="entry name" value="RDD"/>
    <property type="match status" value="1"/>
</dbReference>
<evidence type="ECO:0000256" key="3">
    <source>
        <dbReference type="ARBA" id="ARBA00022692"/>
    </source>
</evidence>
<evidence type="ECO:0000259" key="7">
    <source>
        <dbReference type="Pfam" id="PF06271"/>
    </source>
</evidence>
<dbReference type="InterPro" id="IPR010432">
    <property type="entry name" value="RDD"/>
</dbReference>
<name>A0ABW1XMA9_9ALTE</name>
<keyword evidence="4 6" id="KW-1133">Transmembrane helix</keyword>
<feature type="domain" description="RDD" evidence="7">
    <location>
        <begin position="7"/>
        <end position="133"/>
    </location>
</feature>